<evidence type="ECO:0000313" key="1">
    <source>
        <dbReference type="EMBL" id="GGN55831.1"/>
    </source>
</evidence>
<name>A0ABQ2JU93_9SPHN</name>
<proteinExistence type="predicted"/>
<keyword evidence="2" id="KW-1185">Reference proteome</keyword>
<evidence type="ECO:0000313" key="2">
    <source>
        <dbReference type="Proteomes" id="UP000605099"/>
    </source>
</evidence>
<organism evidence="1 2">
    <name type="scientific">Novosphingobium indicum</name>
    <dbReference type="NCBI Taxonomy" id="462949"/>
    <lineage>
        <taxon>Bacteria</taxon>
        <taxon>Pseudomonadati</taxon>
        <taxon>Pseudomonadota</taxon>
        <taxon>Alphaproteobacteria</taxon>
        <taxon>Sphingomonadales</taxon>
        <taxon>Sphingomonadaceae</taxon>
        <taxon>Novosphingobium</taxon>
    </lineage>
</organism>
<accession>A0ABQ2JU93</accession>
<comment type="caution">
    <text evidence="1">The sequence shown here is derived from an EMBL/GenBank/DDBJ whole genome shotgun (WGS) entry which is preliminary data.</text>
</comment>
<dbReference type="Proteomes" id="UP000605099">
    <property type="component" value="Unassembled WGS sequence"/>
</dbReference>
<reference evidence="2" key="1">
    <citation type="journal article" date="2019" name="Int. J. Syst. Evol. Microbiol.">
        <title>The Global Catalogue of Microorganisms (GCM) 10K type strain sequencing project: providing services to taxonomists for standard genome sequencing and annotation.</title>
        <authorList>
            <consortium name="The Broad Institute Genomics Platform"/>
            <consortium name="The Broad Institute Genome Sequencing Center for Infectious Disease"/>
            <person name="Wu L."/>
            <person name="Ma J."/>
        </authorList>
    </citation>
    <scope>NUCLEOTIDE SEQUENCE [LARGE SCALE GENOMIC DNA]</scope>
    <source>
        <strain evidence="2">CGMCC 1.6784</strain>
    </source>
</reference>
<protein>
    <submittedName>
        <fullName evidence="1">Uncharacterized protein</fullName>
    </submittedName>
</protein>
<gene>
    <name evidence="1" type="ORF">GCM10011349_32900</name>
</gene>
<dbReference type="EMBL" id="BMLK01000016">
    <property type="protein sequence ID" value="GGN55831.1"/>
    <property type="molecule type" value="Genomic_DNA"/>
</dbReference>
<sequence length="104" mass="11156">MPCRNVGMIVTCLRALAIVGEHINIDEELGGEIVKDRIGDVDVGLQTEAGMPHKRDLRCQTEAVGRAIAATDQFEILGGKGIVADDRGFVMGDIEQATPFFSGQ</sequence>